<dbReference type="NCBIfam" id="TIGR02887">
    <property type="entry name" value="spore_ger_x_C"/>
    <property type="match status" value="1"/>
</dbReference>
<feature type="domain" description="Spore germination GerAC-like C-terminal" evidence="8">
    <location>
        <begin position="203"/>
        <end position="365"/>
    </location>
</feature>
<name>A0ABS5CJ44_9BACL</name>
<dbReference type="RefSeq" id="WP_210662563.1">
    <property type="nucleotide sequence ID" value="NZ_JAGKSP010000013.1"/>
</dbReference>
<evidence type="ECO:0000313" key="10">
    <source>
        <dbReference type="EMBL" id="MBP3965845.1"/>
    </source>
</evidence>
<evidence type="ECO:0000313" key="11">
    <source>
        <dbReference type="Proteomes" id="UP000673394"/>
    </source>
</evidence>
<comment type="subcellular location">
    <subcellularLocation>
        <location evidence="1">Membrane</location>
        <topology evidence="1">Lipid-anchor</topology>
    </subcellularLocation>
</comment>
<sequence>MKPQSERTCLLLLLLPLLTGCWDSRELKEIRIEQAEAFDLLDNGNIRFTITIPTIKSAVQSKSSIVSPSFTGDGRTVNEAYLEMKKAVSQELDFGKARVILINKRFAEKGFYPALESYYREARSPINVKMAVVNDSAGQVLKMKVADRLMISDYLYDLLQSSEENGLIPKVSPYLISSLFTNSGTDAVLPIINPLGKDRVKLEGLALMHGKRMTGELNDQASANFVMLSKFNPDYFTVTEYIDALSANVSLFMSRDKRNIAVTTDKGTVKAIINADFTCNLVEIPKMVHTDEEMLKKVASELEKLLNDKAKEVIKQLQRANCDALGIGLHIKAHHYRYWKSITWDDIYPEIDIEPRIKVSIEKNGIME</sequence>
<evidence type="ECO:0000256" key="2">
    <source>
        <dbReference type="ARBA" id="ARBA00007886"/>
    </source>
</evidence>
<keyword evidence="4" id="KW-0732">Signal</keyword>
<keyword evidence="5" id="KW-0472">Membrane</keyword>
<organism evidence="10 11">
    <name type="scientific">Paenibacillus lignilyticus</name>
    <dbReference type="NCBI Taxonomy" id="1172615"/>
    <lineage>
        <taxon>Bacteria</taxon>
        <taxon>Bacillati</taxon>
        <taxon>Bacillota</taxon>
        <taxon>Bacilli</taxon>
        <taxon>Bacillales</taxon>
        <taxon>Paenibacillaceae</taxon>
        <taxon>Paenibacillus</taxon>
    </lineage>
</organism>
<dbReference type="Pfam" id="PF05504">
    <property type="entry name" value="Spore_GerAC"/>
    <property type="match status" value="1"/>
</dbReference>
<evidence type="ECO:0000256" key="3">
    <source>
        <dbReference type="ARBA" id="ARBA00022544"/>
    </source>
</evidence>
<dbReference type="InterPro" id="IPR057336">
    <property type="entry name" value="GerAC_N"/>
</dbReference>
<evidence type="ECO:0000256" key="6">
    <source>
        <dbReference type="ARBA" id="ARBA00023139"/>
    </source>
</evidence>
<feature type="domain" description="Spore germination protein N-terminal" evidence="9">
    <location>
        <begin position="23"/>
        <end position="193"/>
    </location>
</feature>
<evidence type="ECO:0000259" key="8">
    <source>
        <dbReference type="Pfam" id="PF05504"/>
    </source>
</evidence>
<evidence type="ECO:0000256" key="7">
    <source>
        <dbReference type="ARBA" id="ARBA00023288"/>
    </source>
</evidence>
<dbReference type="EMBL" id="JAGKSP010000013">
    <property type="protein sequence ID" value="MBP3965845.1"/>
    <property type="molecule type" value="Genomic_DNA"/>
</dbReference>
<comment type="caution">
    <text evidence="10">The sequence shown here is derived from an EMBL/GenBank/DDBJ whole genome shotgun (WGS) entry which is preliminary data.</text>
</comment>
<accession>A0ABS5CJ44</accession>
<dbReference type="InterPro" id="IPR046953">
    <property type="entry name" value="Spore_GerAC-like_C"/>
</dbReference>
<keyword evidence="11" id="KW-1185">Reference proteome</keyword>
<comment type="similarity">
    <text evidence="2">Belongs to the GerABKC lipoprotein family.</text>
</comment>
<proteinExistence type="inferred from homology"/>
<dbReference type="Pfam" id="PF25198">
    <property type="entry name" value="Spore_GerAC_N"/>
    <property type="match status" value="1"/>
</dbReference>
<dbReference type="Gene3D" id="3.30.300.210">
    <property type="entry name" value="Nutrient germinant receptor protein C, domain 3"/>
    <property type="match status" value="1"/>
</dbReference>
<dbReference type="PROSITE" id="PS51257">
    <property type="entry name" value="PROKAR_LIPOPROTEIN"/>
    <property type="match status" value="1"/>
</dbReference>
<evidence type="ECO:0000256" key="5">
    <source>
        <dbReference type="ARBA" id="ARBA00023136"/>
    </source>
</evidence>
<keyword evidence="3" id="KW-0309">Germination</keyword>
<evidence type="ECO:0000256" key="1">
    <source>
        <dbReference type="ARBA" id="ARBA00004635"/>
    </source>
</evidence>
<dbReference type="PANTHER" id="PTHR35789:SF1">
    <property type="entry name" value="SPORE GERMINATION PROTEIN B3"/>
    <property type="match status" value="1"/>
</dbReference>
<keyword evidence="6" id="KW-0564">Palmitate</keyword>
<dbReference type="PANTHER" id="PTHR35789">
    <property type="entry name" value="SPORE GERMINATION PROTEIN B3"/>
    <property type="match status" value="1"/>
</dbReference>
<dbReference type="Proteomes" id="UP000673394">
    <property type="component" value="Unassembled WGS sequence"/>
</dbReference>
<protein>
    <submittedName>
        <fullName evidence="10">Ger(X)C family spore germination protein</fullName>
    </submittedName>
</protein>
<gene>
    <name evidence="10" type="ORF">I8J30_24295</name>
</gene>
<keyword evidence="7" id="KW-0449">Lipoprotein</keyword>
<reference evidence="10 11" key="1">
    <citation type="submission" date="2021-04" db="EMBL/GenBank/DDBJ databases">
        <title>Paenibacillus sp. DLE-14 whole genome sequence.</title>
        <authorList>
            <person name="Ham Y.J."/>
        </authorList>
    </citation>
    <scope>NUCLEOTIDE SEQUENCE [LARGE SCALE GENOMIC DNA]</scope>
    <source>
        <strain evidence="10 11">DLE-14</strain>
    </source>
</reference>
<dbReference type="InterPro" id="IPR038501">
    <property type="entry name" value="Spore_GerAC_C_sf"/>
</dbReference>
<dbReference type="InterPro" id="IPR008844">
    <property type="entry name" value="Spore_GerAC-like"/>
</dbReference>
<evidence type="ECO:0000259" key="9">
    <source>
        <dbReference type="Pfam" id="PF25198"/>
    </source>
</evidence>
<evidence type="ECO:0000256" key="4">
    <source>
        <dbReference type="ARBA" id="ARBA00022729"/>
    </source>
</evidence>